<dbReference type="GO" id="GO:0005737">
    <property type="term" value="C:cytoplasm"/>
    <property type="evidence" value="ECO:0007669"/>
    <property type="project" value="TreeGrafter"/>
</dbReference>
<evidence type="ECO:0000259" key="2">
    <source>
        <dbReference type="Pfam" id="PF01266"/>
    </source>
</evidence>
<evidence type="ECO:0000256" key="1">
    <source>
        <dbReference type="ARBA" id="ARBA00023002"/>
    </source>
</evidence>
<dbReference type="Gene3D" id="3.50.50.60">
    <property type="entry name" value="FAD/NAD(P)-binding domain"/>
    <property type="match status" value="1"/>
</dbReference>
<gene>
    <name evidence="3" type="ORF">HNR59_000738</name>
</gene>
<evidence type="ECO:0000313" key="4">
    <source>
        <dbReference type="Proteomes" id="UP000533306"/>
    </source>
</evidence>
<keyword evidence="4" id="KW-1185">Reference proteome</keyword>
<proteinExistence type="predicted"/>
<organism evidence="3 4">
    <name type="scientific">Aquamicrobium lusatiense</name>
    <dbReference type="NCBI Taxonomy" id="89772"/>
    <lineage>
        <taxon>Bacteria</taxon>
        <taxon>Pseudomonadati</taxon>
        <taxon>Pseudomonadota</taxon>
        <taxon>Alphaproteobacteria</taxon>
        <taxon>Hyphomicrobiales</taxon>
        <taxon>Phyllobacteriaceae</taxon>
        <taxon>Aquamicrobium</taxon>
    </lineage>
</organism>
<protein>
    <submittedName>
        <fullName evidence="3">Glycine/D-amino acid oxidase-like deaminating enzyme</fullName>
    </submittedName>
</protein>
<dbReference type="AlphaFoldDB" id="A0A7W9S1S2"/>
<dbReference type="PANTHER" id="PTHR13847:SF281">
    <property type="entry name" value="FAD DEPENDENT OXIDOREDUCTASE DOMAIN-CONTAINING PROTEIN"/>
    <property type="match status" value="1"/>
</dbReference>
<dbReference type="EMBL" id="JACHEU010000001">
    <property type="protein sequence ID" value="MBB6011393.1"/>
    <property type="molecule type" value="Genomic_DNA"/>
</dbReference>
<dbReference type="Proteomes" id="UP000533306">
    <property type="component" value="Unassembled WGS sequence"/>
</dbReference>
<dbReference type="PANTHER" id="PTHR13847">
    <property type="entry name" value="SARCOSINE DEHYDROGENASE-RELATED"/>
    <property type="match status" value="1"/>
</dbReference>
<sequence length="429" mass="46580">MTMAERERLFWSTGFDPLESDTISPGEAFDAVVVGAGYGGLSAALELSRQGMHVLVVDARRIGDGASSRAAGSLANVPKARLHELAGSYGEETAQAVYREAVLARAHTERIIADHAIGCDLRRCTRVMAAHSEKSMRRLQSEFPAMKTRIPEARLLSAQELRGFIGSDVYRGGMLVPDSATVNPAAYQYGLARAARAQAAKLLQNTRMIGLKPVAGGVEVELESLGRVTAAHVVLATNAETGPDTPLSAQLARSIAAVPAFCVVTEKLPPDRLAKVIRGAEIFGDTRKVLNYMALSPCGTRLVYSARAGFQEGSTADKARRIMKAFERRFPQTRGLAMDFFWSGRFAITADLIPHTGNSDRVHWMIGCCGTGITMSSYLGHKIARRILGAADADTVFRLPLPSMPAWQRRPALLGAAIRVYRVYDRYMK</sequence>
<accession>A0A7W9S1S2</accession>
<dbReference type="Pfam" id="PF01266">
    <property type="entry name" value="DAO"/>
    <property type="match status" value="1"/>
</dbReference>
<keyword evidence="1" id="KW-0560">Oxidoreductase</keyword>
<evidence type="ECO:0000313" key="3">
    <source>
        <dbReference type="EMBL" id="MBB6011393.1"/>
    </source>
</evidence>
<comment type="caution">
    <text evidence="3">The sequence shown here is derived from an EMBL/GenBank/DDBJ whole genome shotgun (WGS) entry which is preliminary data.</text>
</comment>
<reference evidence="3 4" key="1">
    <citation type="submission" date="2020-08" db="EMBL/GenBank/DDBJ databases">
        <title>Genomic Encyclopedia of Type Strains, Phase IV (KMG-IV): sequencing the most valuable type-strain genomes for metagenomic binning, comparative biology and taxonomic classification.</title>
        <authorList>
            <person name="Goeker M."/>
        </authorList>
    </citation>
    <scope>NUCLEOTIDE SEQUENCE [LARGE SCALE GENOMIC DNA]</scope>
    <source>
        <strain evidence="3 4">DSM 11099</strain>
    </source>
</reference>
<dbReference type="InterPro" id="IPR036188">
    <property type="entry name" value="FAD/NAD-bd_sf"/>
</dbReference>
<feature type="domain" description="FAD dependent oxidoreductase" evidence="2">
    <location>
        <begin position="30"/>
        <end position="385"/>
    </location>
</feature>
<name>A0A7W9S1S2_9HYPH</name>
<dbReference type="Gene3D" id="3.30.9.10">
    <property type="entry name" value="D-Amino Acid Oxidase, subunit A, domain 2"/>
    <property type="match status" value="1"/>
</dbReference>
<dbReference type="InterPro" id="IPR006076">
    <property type="entry name" value="FAD-dep_OxRdtase"/>
</dbReference>
<dbReference type="GO" id="GO:0016491">
    <property type="term" value="F:oxidoreductase activity"/>
    <property type="evidence" value="ECO:0007669"/>
    <property type="project" value="UniProtKB-KW"/>
</dbReference>
<dbReference type="RefSeq" id="WP_183826143.1">
    <property type="nucleotide sequence ID" value="NZ_JACHEU010000001.1"/>
</dbReference>
<dbReference type="SUPFAM" id="SSF51905">
    <property type="entry name" value="FAD/NAD(P)-binding domain"/>
    <property type="match status" value="1"/>
</dbReference>